<evidence type="ECO:0000256" key="1">
    <source>
        <dbReference type="SAM" id="MobiDB-lite"/>
    </source>
</evidence>
<organism evidence="2 3">
    <name type="scientific">Stylosanthes scabra</name>
    <dbReference type="NCBI Taxonomy" id="79078"/>
    <lineage>
        <taxon>Eukaryota</taxon>
        <taxon>Viridiplantae</taxon>
        <taxon>Streptophyta</taxon>
        <taxon>Embryophyta</taxon>
        <taxon>Tracheophyta</taxon>
        <taxon>Spermatophyta</taxon>
        <taxon>Magnoliopsida</taxon>
        <taxon>eudicotyledons</taxon>
        <taxon>Gunneridae</taxon>
        <taxon>Pentapetalae</taxon>
        <taxon>rosids</taxon>
        <taxon>fabids</taxon>
        <taxon>Fabales</taxon>
        <taxon>Fabaceae</taxon>
        <taxon>Papilionoideae</taxon>
        <taxon>50 kb inversion clade</taxon>
        <taxon>dalbergioids sensu lato</taxon>
        <taxon>Dalbergieae</taxon>
        <taxon>Pterocarpus clade</taxon>
        <taxon>Stylosanthes</taxon>
    </lineage>
</organism>
<feature type="region of interest" description="Disordered" evidence="1">
    <location>
        <begin position="91"/>
        <end position="200"/>
    </location>
</feature>
<evidence type="ECO:0000313" key="3">
    <source>
        <dbReference type="Proteomes" id="UP001341840"/>
    </source>
</evidence>
<dbReference type="EMBL" id="JASCZI010121172">
    <property type="protein sequence ID" value="MED6160286.1"/>
    <property type="molecule type" value="Genomic_DNA"/>
</dbReference>
<feature type="compositionally biased region" description="Basic residues" evidence="1">
    <location>
        <begin position="96"/>
        <end position="105"/>
    </location>
</feature>
<proteinExistence type="predicted"/>
<gene>
    <name evidence="2" type="ORF">PIB30_050195</name>
</gene>
<feature type="compositionally biased region" description="Basic residues" evidence="1">
    <location>
        <begin position="136"/>
        <end position="145"/>
    </location>
</feature>
<protein>
    <submittedName>
        <fullName evidence="2">Uncharacterized protein</fullName>
    </submittedName>
</protein>
<dbReference type="Proteomes" id="UP001341840">
    <property type="component" value="Unassembled WGS sequence"/>
</dbReference>
<accession>A0ABU6UJG6</accession>
<reference evidence="2 3" key="1">
    <citation type="journal article" date="2023" name="Plants (Basel)">
        <title>Bridging the Gap: Combining Genomics and Transcriptomics Approaches to Understand Stylosanthes scabra, an Orphan Legume from the Brazilian Caatinga.</title>
        <authorList>
            <person name="Ferreira-Neto J.R.C."/>
            <person name="da Silva M.D."/>
            <person name="Binneck E."/>
            <person name="de Melo N.F."/>
            <person name="da Silva R.H."/>
            <person name="de Melo A.L.T.M."/>
            <person name="Pandolfi V."/>
            <person name="Bustamante F.O."/>
            <person name="Brasileiro-Vidal A.C."/>
            <person name="Benko-Iseppon A.M."/>
        </authorList>
    </citation>
    <scope>NUCLEOTIDE SEQUENCE [LARGE SCALE GENOMIC DNA]</scope>
    <source>
        <tissue evidence="2">Leaves</tissue>
    </source>
</reference>
<sequence>MEMCKEQNSSGLQRSKERLKLLSPANDAVTNNMCESWNAVLKNAKEKPILTLCEELRTHIMLKMAKHKRILSAYNGKLAPAQQKRVVTPRIFRPPGRTRKKRTKAGHPPPPLPINEDKEPNVEEVQAPTLGELRAKAKKNKKKMPMRTYVLPPPNAPPTHNDQPPSQEEIHGNKPARAPQPPTHERQILMVPTPKLLQTL</sequence>
<name>A0ABU6UJG6_9FABA</name>
<keyword evidence="3" id="KW-1185">Reference proteome</keyword>
<comment type="caution">
    <text evidence="2">The sequence shown here is derived from an EMBL/GenBank/DDBJ whole genome shotgun (WGS) entry which is preliminary data.</text>
</comment>
<evidence type="ECO:0000313" key="2">
    <source>
        <dbReference type="EMBL" id="MED6160286.1"/>
    </source>
</evidence>